<sequence>MEHPLPYPTDSCNGVSFPQNVGMEEEKKKKKKKKNRLFGVKLATKMCVSIPSTTGGRGGKEKEKKDERKRSPLSSVARGHRLELEERSEKKNRSLNTPDEETEKKKSIMKCQVALNNSYKRANLYTSAGQDEIMHHGLSELCFMFVLFVYFGTNFIFFEREESLFGVREKSTLWNDGK</sequence>
<keyword evidence="2" id="KW-1133">Transmembrane helix</keyword>
<keyword evidence="4" id="KW-1185">Reference proteome</keyword>
<dbReference type="Proteomes" id="UP001054945">
    <property type="component" value="Unassembled WGS sequence"/>
</dbReference>
<keyword evidence="2" id="KW-0812">Transmembrane</keyword>
<dbReference type="EMBL" id="BPLR01021616">
    <property type="protein sequence ID" value="GIX91804.1"/>
    <property type="molecule type" value="Genomic_DNA"/>
</dbReference>
<feature type="region of interest" description="Disordered" evidence="1">
    <location>
        <begin position="1"/>
        <end position="37"/>
    </location>
</feature>
<gene>
    <name evidence="3" type="ORF">CEXT_435641</name>
</gene>
<evidence type="ECO:0000313" key="4">
    <source>
        <dbReference type="Proteomes" id="UP001054945"/>
    </source>
</evidence>
<evidence type="ECO:0000256" key="2">
    <source>
        <dbReference type="SAM" id="Phobius"/>
    </source>
</evidence>
<organism evidence="3 4">
    <name type="scientific">Caerostris extrusa</name>
    <name type="common">Bark spider</name>
    <name type="synonym">Caerostris bankana</name>
    <dbReference type="NCBI Taxonomy" id="172846"/>
    <lineage>
        <taxon>Eukaryota</taxon>
        <taxon>Metazoa</taxon>
        <taxon>Ecdysozoa</taxon>
        <taxon>Arthropoda</taxon>
        <taxon>Chelicerata</taxon>
        <taxon>Arachnida</taxon>
        <taxon>Araneae</taxon>
        <taxon>Araneomorphae</taxon>
        <taxon>Entelegynae</taxon>
        <taxon>Araneoidea</taxon>
        <taxon>Araneidae</taxon>
        <taxon>Caerostris</taxon>
    </lineage>
</organism>
<keyword evidence="2" id="KW-0472">Membrane</keyword>
<evidence type="ECO:0000313" key="3">
    <source>
        <dbReference type="EMBL" id="GIX91804.1"/>
    </source>
</evidence>
<name>A0AAV4P586_CAEEX</name>
<dbReference type="AlphaFoldDB" id="A0AAV4P586"/>
<feature type="transmembrane region" description="Helical" evidence="2">
    <location>
        <begin position="141"/>
        <end position="158"/>
    </location>
</feature>
<feature type="compositionally biased region" description="Polar residues" evidence="1">
    <location>
        <begin position="10"/>
        <end position="19"/>
    </location>
</feature>
<feature type="compositionally biased region" description="Basic and acidic residues" evidence="1">
    <location>
        <begin position="58"/>
        <end position="70"/>
    </location>
</feature>
<feature type="compositionally biased region" description="Basic and acidic residues" evidence="1">
    <location>
        <begin position="80"/>
        <end position="92"/>
    </location>
</feature>
<accession>A0AAV4P586</accession>
<protein>
    <submittedName>
        <fullName evidence="3">Uncharacterized protein</fullName>
    </submittedName>
</protein>
<reference evidence="3 4" key="1">
    <citation type="submission" date="2021-06" db="EMBL/GenBank/DDBJ databases">
        <title>Caerostris extrusa draft genome.</title>
        <authorList>
            <person name="Kono N."/>
            <person name="Arakawa K."/>
        </authorList>
    </citation>
    <scope>NUCLEOTIDE SEQUENCE [LARGE SCALE GENOMIC DNA]</scope>
</reference>
<feature type="region of interest" description="Disordered" evidence="1">
    <location>
        <begin position="49"/>
        <end position="104"/>
    </location>
</feature>
<evidence type="ECO:0000256" key="1">
    <source>
        <dbReference type="SAM" id="MobiDB-lite"/>
    </source>
</evidence>
<comment type="caution">
    <text evidence="3">The sequence shown here is derived from an EMBL/GenBank/DDBJ whole genome shotgun (WGS) entry which is preliminary data.</text>
</comment>
<proteinExistence type="predicted"/>